<dbReference type="AlphaFoldDB" id="A0A8J4X1I2"/>
<dbReference type="EMBL" id="QNUK01000241">
    <property type="protein sequence ID" value="KAF5897271.1"/>
    <property type="molecule type" value="Genomic_DNA"/>
</dbReference>
<dbReference type="Proteomes" id="UP000727407">
    <property type="component" value="Unassembled WGS sequence"/>
</dbReference>
<gene>
    <name evidence="2" type="ORF">DAT39_013016</name>
</gene>
<feature type="non-terminal residue" evidence="2">
    <location>
        <position position="87"/>
    </location>
</feature>
<name>A0A8J4X1I2_CLAMG</name>
<reference evidence="2" key="1">
    <citation type="submission" date="2020-07" db="EMBL/GenBank/DDBJ databases">
        <title>Clarias magur genome sequencing, assembly and annotation.</title>
        <authorList>
            <person name="Kushwaha B."/>
            <person name="Kumar R."/>
            <person name="Das P."/>
            <person name="Joshi C.G."/>
            <person name="Kumar D."/>
            <person name="Nagpure N.S."/>
            <person name="Pandey M."/>
            <person name="Agarwal S."/>
            <person name="Srivastava S."/>
            <person name="Singh M."/>
            <person name="Sahoo L."/>
            <person name="Jayasankar P."/>
            <person name="Meher P.K."/>
            <person name="Koringa P.G."/>
            <person name="Iquebal M.A."/>
            <person name="Das S.P."/>
            <person name="Bit A."/>
            <person name="Patnaik S."/>
            <person name="Patel N."/>
            <person name="Shah T.M."/>
            <person name="Hinsu A."/>
            <person name="Jena J.K."/>
        </authorList>
    </citation>
    <scope>NUCLEOTIDE SEQUENCE</scope>
    <source>
        <strain evidence="2">CIFAMagur01</strain>
        <tissue evidence="2">Testis</tissue>
    </source>
</reference>
<comment type="caution">
    <text evidence="2">The sequence shown here is derived from an EMBL/GenBank/DDBJ whole genome shotgun (WGS) entry which is preliminary data.</text>
</comment>
<sequence>MTFRNVCPFEPRSGQDDRRGKTQSGVPVCSVSSLYISELLKDSSTDRIQHRPLARRCGLLSLRRRKNTMLLVRTVQRHSIARCERPG</sequence>
<protein>
    <submittedName>
        <fullName evidence="2">Uncharacterized protein</fullName>
    </submittedName>
</protein>
<evidence type="ECO:0000256" key="1">
    <source>
        <dbReference type="SAM" id="MobiDB-lite"/>
    </source>
</evidence>
<evidence type="ECO:0000313" key="3">
    <source>
        <dbReference type="Proteomes" id="UP000727407"/>
    </source>
</evidence>
<feature type="region of interest" description="Disordered" evidence="1">
    <location>
        <begin position="1"/>
        <end position="25"/>
    </location>
</feature>
<accession>A0A8J4X1I2</accession>
<keyword evidence="3" id="KW-1185">Reference proteome</keyword>
<proteinExistence type="predicted"/>
<evidence type="ECO:0000313" key="2">
    <source>
        <dbReference type="EMBL" id="KAF5897271.1"/>
    </source>
</evidence>
<organism evidence="2 3">
    <name type="scientific">Clarias magur</name>
    <name type="common">Asian catfish</name>
    <name type="synonym">Macropteronotus magur</name>
    <dbReference type="NCBI Taxonomy" id="1594786"/>
    <lineage>
        <taxon>Eukaryota</taxon>
        <taxon>Metazoa</taxon>
        <taxon>Chordata</taxon>
        <taxon>Craniata</taxon>
        <taxon>Vertebrata</taxon>
        <taxon>Euteleostomi</taxon>
        <taxon>Actinopterygii</taxon>
        <taxon>Neopterygii</taxon>
        <taxon>Teleostei</taxon>
        <taxon>Ostariophysi</taxon>
        <taxon>Siluriformes</taxon>
        <taxon>Clariidae</taxon>
        <taxon>Clarias</taxon>
    </lineage>
</organism>